<gene>
    <name evidence="2" type="ORF">pFi_070</name>
</gene>
<dbReference type="InterPro" id="IPR014729">
    <property type="entry name" value="Rossmann-like_a/b/a_fold"/>
</dbReference>
<feature type="domain" description="Asparagine synthetase" evidence="1">
    <location>
        <begin position="290"/>
        <end position="364"/>
    </location>
</feature>
<dbReference type="Gene3D" id="3.40.50.620">
    <property type="entry name" value="HUPs"/>
    <property type="match status" value="1"/>
</dbReference>
<dbReference type="SUPFAM" id="SSF52402">
    <property type="entry name" value="Adenine nucleotide alpha hydrolases-like"/>
    <property type="match status" value="1"/>
</dbReference>
<dbReference type="GO" id="GO:0006529">
    <property type="term" value="P:asparagine biosynthetic process"/>
    <property type="evidence" value="ECO:0007669"/>
    <property type="project" value="InterPro"/>
</dbReference>
<evidence type="ECO:0000313" key="2">
    <source>
        <dbReference type="EMBL" id="AET25206.1"/>
    </source>
</evidence>
<accession>G8JYT5</accession>
<name>G8JYT5_RHOFA</name>
<geneLocation type="plasmid" evidence="2">
    <name>pFiD188</name>
</geneLocation>
<dbReference type="GO" id="GO:0004066">
    <property type="term" value="F:asparagine synthase (glutamine-hydrolyzing) activity"/>
    <property type="evidence" value="ECO:0007669"/>
    <property type="project" value="InterPro"/>
</dbReference>
<sequence>MTPTDHGWVVFSHSGRIRRVGRHTGPVLNRNDGTVMITTPLHGECRVFLSRTDDARTWAVGAQFAATAASVGHRAGTTTALRPGTTLVCSADGELSVHRAVPRSSPSGGVPGCSLEQAMGWLDHGLRTAATEIASSGRPIRLLLSGGVDSGLLASYLWRAGADVRALTLRTPWGDEIDGASRTARHVGLPLDVIDVTAQESTAAIYPCMQHTQSDDAEVITVHLLVTVAFELARACGADLVTGLGSDLLNAGSDFGMGAVAGDLNERIDDASASGMMVTGQFTPGPRMYHPYWSPALLHLQQSVPAQLKTVDGIEKYYLRELAAYQLPRETAFGRKVAIHQGAGLSAGLDGALGEQLAAVCAQIRAQTLDEVPLGNHDVAVGGEQR</sequence>
<reference evidence="2" key="2">
    <citation type="journal article" date="2010" name="Mol. Plant Microbe Interact.">
        <title>Rhodococcus fascians impacts plant development through the dynamic fas-mediated production of a cytokinin mix.</title>
        <authorList>
            <person name="Pertry I."/>
            <person name="Vaclavikova K."/>
            <person name="Gemrotova M."/>
            <person name="Spichal L."/>
            <person name="Galuszka P."/>
            <person name="Depuydt S."/>
            <person name="Temmerman W."/>
            <person name="Stes E."/>
            <person name="De Keyser A."/>
            <person name="Riefler M."/>
            <person name="Biondi S."/>
            <person name="Novak O."/>
            <person name="Schmulling T."/>
            <person name="Strnad M."/>
            <person name="Tarkowski P."/>
            <person name="Holsters M."/>
            <person name="Vereecke D."/>
        </authorList>
    </citation>
    <scope>NUCLEOTIDE SEQUENCE</scope>
    <source>
        <strain evidence="2">D188</strain>
        <plasmid evidence="2">pFiD188</plasmid>
    </source>
</reference>
<reference evidence="2" key="5">
    <citation type="journal article" date="2012" name="Mol. Plant Microbe Interact.">
        <title>pFiD188, the linear virulence plasmid of Rhodococcus fascians D188.</title>
        <authorList>
            <person name="Francis I."/>
            <person name="De Keyser A."/>
            <person name="De Backer P."/>
            <person name="Simon-Mateo C."/>
            <person name="Kalkus J."/>
            <person name="Pertry I."/>
            <person name="Ardiles-Diaz W."/>
            <person name="De Rycke R."/>
            <person name="Vandeputte O.M."/>
            <person name="El Jaziri M."/>
            <person name="Holsters M."/>
            <person name="Vereecke D."/>
        </authorList>
    </citation>
    <scope>NUCLEOTIDE SEQUENCE</scope>
    <source>
        <strain evidence="2">D188</strain>
        <plasmid evidence="2">pFiD188</plasmid>
    </source>
</reference>
<dbReference type="RefSeq" id="WP_015586124.1">
    <property type="nucleotide sequence ID" value="NC_021080.1"/>
</dbReference>
<proteinExistence type="predicted"/>
<reference evidence="2" key="4">
    <citation type="submission" date="2011-06" db="EMBL/GenBank/DDBJ databases">
        <authorList>
            <person name="Vereecke D.M."/>
        </authorList>
    </citation>
    <scope>NUCLEOTIDE SEQUENCE</scope>
    <source>
        <strain evidence="2">D188</strain>
        <plasmid evidence="2">pFiD188</plasmid>
    </source>
</reference>
<dbReference type="AlphaFoldDB" id="G8JYT5"/>
<evidence type="ECO:0000259" key="1">
    <source>
        <dbReference type="Pfam" id="PF00733"/>
    </source>
</evidence>
<organism evidence="2">
    <name type="scientific">Rhodococcoides fascians D188</name>
    <dbReference type="NCBI Taxonomy" id="1051973"/>
    <lineage>
        <taxon>Bacteria</taxon>
        <taxon>Bacillati</taxon>
        <taxon>Actinomycetota</taxon>
        <taxon>Actinomycetes</taxon>
        <taxon>Mycobacteriales</taxon>
        <taxon>Nocardiaceae</taxon>
        <taxon>Rhodococcoides</taxon>
    </lineage>
</organism>
<reference evidence="2" key="3">
    <citation type="journal article" date="2011" name="Annu. Rev. Phytopathol.">
        <title>A successful bacterial coup d'etat: how Rhodococcus fascians redirects plant development.</title>
        <authorList>
            <person name="Stes E."/>
            <person name="Vandeputte O.M."/>
            <person name="El Jaziri M."/>
            <person name="Holsters M."/>
            <person name="Vereecke D."/>
        </authorList>
    </citation>
    <scope>NUCLEOTIDE SEQUENCE</scope>
    <source>
        <strain evidence="2">D188</strain>
        <plasmid evidence="2">pFiD188</plasmid>
    </source>
</reference>
<dbReference type="CDD" id="cd01991">
    <property type="entry name" value="Asn_synthase_B_C"/>
    <property type="match status" value="1"/>
</dbReference>
<protein>
    <submittedName>
        <fullName evidence="2">Putative beta-lactam synthetase</fullName>
    </submittedName>
</protein>
<reference evidence="2" key="1">
    <citation type="journal article" date="2009" name="Proc. Natl. Acad. Sci. U.S.A.">
        <title>Identification of Rhodococcus fascians cytokinins and their modus operandi to reshape the plant.</title>
        <authorList>
            <person name="Pertry I."/>
            <person name="Vaclavikova K."/>
            <person name="Depuydt S."/>
            <person name="Galuszka P."/>
            <person name="Spichal L."/>
            <person name="Temmerman W."/>
            <person name="Stes E."/>
            <person name="Schmulling T."/>
            <person name="Kakimoto T."/>
            <person name="Van Montagu M.C."/>
            <person name="Strnad M."/>
            <person name="Holsters M."/>
            <person name="Tarkowski P."/>
            <person name="Vereecke D."/>
        </authorList>
    </citation>
    <scope>NUCLEOTIDE SEQUENCE</scope>
    <source>
        <strain evidence="2">D188</strain>
        <plasmid evidence="2">pFiD188</plasmid>
    </source>
</reference>
<dbReference type="InterPro" id="IPR001962">
    <property type="entry name" value="Asn_synthase"/>
</dbReference>
<dbReference type="EMBL" id="JN093097">
    <property type="protein sequence ID" value="AET25206.1"/>
    <property type="molecule type" value="Genomic_DNA"/>
</dbReference>
<feature type="domain" description="Asparagine synthetase" evidence="1">
    <location>
        <begin position="126"/>
        <end position="256"/>
    </location>
</feature>
<keyword evidence="2" id="KW-0614">Plasmid</keyword>
<dbReference type="Pfam" id="PF00733">
    <property type="entry name" value="Asn_synthase"/>
    <property type="match status" value="2"/>
</dbReference>